<feature type="region of interest" description="Disordered" evidence="1">
    <location>
        <begin position="775"/>
        <end position="801"/>
    </location>
</feature>
<feature type="region of interest" description="Disordered" evidence="1">
    <location>
        <begin position="165"/>
        <end position="193"/>
    </location>
</feature>
<feature type="region of interest" description="Disordered" evidence="1">
    <location>
        <begin position="1"/>
        <end position="92"/>
    </location>
</feature>
<organism evidence="2 3">
    <name type="scientific">Parascaris univalens</name>
    <name type="common">Nematode worm</name>
    <dbReference type="NCBI Taxonomy" id="6257"/>
    <lineage>
        <taxon>Eukaryota</taxon>
        <taxon>Metazoa</taxon>
        <taxon>Ecdysozoa</taxon>
        <taxon>Nematoda</taxon>
        <taxon>Chromadorea</taxon>
        <taxon>Rhabditida</taxon>
        <taxon>Spirurina</taxon>
        <taxon>Ascaridomorpha</taxon>
        <taxon>Ascaridoidea</taxon>
        <taxon>Ascarididae</taxon>
        <taxon>Parascaris</taxon>
    </lineage>
</organism>
<feature type="compositionally biased region" description="Basic and acidic residues" evidence="1">
    <location>
        <begin position="73"/>
        <end position="82"/>
    </location>
</feature>
<feature type="compositionally biased region" description="Polar residues" evidence="1">
    <location>
        <begin position="302"/>
        <end position="323"/>
    </location>
</feature>
<feature type="compositionally biased region" description="Basic and acidic residues" evidence="1">
    <location>
        <begin position="165"/>
        <end position="178"/>
    </location>
</feature>
<feature type="region of interest" description="Disordered" evidence="1">
    <location>
        <begin position="819"/>
        <end position="849"/>
    </location>
</feature>
<feature type="region of interest" description="Disordered" evidence="1">
    <location>
        <begin position="424"/>
        <end position="449"/>
    </location>
</feature>
<feature type="compositionally biased region" description="Polar residues" evidence="1">
    <location>
        <begin position="179"/>
        <end position="193"/>
    </location>
</feature>
<reference evidence="3" key="1">
    <citation type="submission" date="2022-11" db="UniProtKB">
        <authorList>
            <consortium name="WormBaseParasite"/>
        </authorList>
    </citation>
    <scope>IDENTIFICATION</scope>
</reference>
<feature type="region of interest" description="Disordered" evidence="1">
    <location>
        <begin position="389"/>
        <end position="410"/>
    </location>
</feature>
<dbReference type="Proteomes" id="UP000887569">
    <property type="component" value="Unplaced"/>
</dbReference>
<feature type="compositionally biased region" description="Basic and acidic residues" evidence="1">
    <location>
        <begin position="540"/>
        <end position="553"/>
    </location>
</feature>
<feature type="compositionally biased region" description="Basic and acidic residues" evidence="1">
    <location>
        <begin position="271"/>
        <end position="295"/>
    </location>
</feature>
<feature type="region of interest" description="Disordered" evidence="1">
    <location>
        <begin position="540"/>
        <end position="605"/>
    </location>
</feature>
<evidence type="ECO:0000256" key="1">
    <source>
        <dbReference type="SAM" id="MobiDB-lite"/>
    </source>
</evidence>
<keyword evidence="2" id="KW-1185">Reference proteome</keyword>
<name>A0A914ZD30_PARUN</name>
<evidence type="ECO:0000313" key="2">
    <source>
        <dbReference type="Proteomes" id="UP000887569"/>
    </source>
</evidence>
<feature type="compositionally biased region" description="Polar residues" evidence="1">
    <location>
        <begin position="10"/>
        <end position="26"/>
    </location>
</feature>
<protein>
    <submittedName>
        <fullName evidence="3">Uncharacterized protein</fullName>
    </submittedName>
</protein>
<feature type="region of interest" description="Disordered" evidence="1">
    <location>
        <begin position="271"/>
        <end position="340"/>
    </location>
</feature>
<feature type="region of interest" description="Disordered" evidence="1">
    <location>
        <begin position="966"/>
        <end position="989"/>
    </location>
</feature>
<proteinExistence type="predicted"/>
<dbReference type="WBParaSite" id="PgB01_g185_t01">
    <property type="protein sequence ID" value="PgB01_g185_t01"/>
    <property type="gene ID" value="PgB01_g185"/>
</dbReference>
<feature type="region of interest" description="Disordered" evidence="1">
    <location>
        <begin position="213"/>
        <end position="241"/>
    </location>
</feature>
<evidence type="ECO:0000313" key="3">
    <source>
        <dbReference type="WBParaSite" id="PgB01_g185_t01"/>
    </source>
</evidence>
<feature type="compositionally biased region" description="Polar residues" evidence="1">
    <location>
        <begin position="564"/>
        <end position="579"/>
    </location>
</feature>
<feature type="compositionally biased region" description="Basic and acidic residues" evidence="1">
    <location>
        <begin position="32"/>
        <end position="42"/>
    </location>
</feature>
<feature type="compositionally biased region" description="Low complexity" evidence="1">
    <location>
        <begin position="589"/>
        <end position="601"/>
    </location>
</feature>
<dbReference type="AlphaFoldDB" id="A0A914ZD30"/>
<accession>A0A914ZD30</accession>
<sequence>MREAQLPIHGSSSSSTTPPLRNSIPSQLDPGRLGETRIERSHGSSLHARPRGSGGGSSLLKQAIANRMNPEVAARRESKESKNIPPSPLAKTNAVENVMQENAGNDKNSCGGFRASSMESVKLKKEMGNISADENDIMNRSVMTNPAWYRDDDGRTGFKPKEWEGVKGEQRSQVKDLSKQSVNQRSENQQPSNEIQLKDFLTSVSPEWHSDQVISKSLDRSKARTALQRDGTTSNDQRVKTGMERVVHPVLSENTKLGVVGRGARLAKMQKEQLRKRNAVDDMTNKSQEQIKSRQDGAVSPDDTTASEGLQKQIQQEQPSGSDVKSVDSICRSPPKPIRLNGRVDEALHMTANSSNSDQQEIPNNNVRPQIELTYKQDRTTEVPQFATTNGVKSEQGSTSGSSIPNQNISTHVNGVLAKRSTFKDQACSPSSLGPEISDRRDSSLSESSRLSCFSHKSVTFSDRVEVTEIERREKKKDISNYKKYLENNDETSDEEERFFFRPLISPRRQLRGKQISANTEEVVGDQDIKASTLNEDSLKYNHIHRGEDNEGRLEEEEGNSNGISLTLRDTGTSVSQGRSYKKPAYDASSPLTSSSTPDSSPIEENALDSQKQNYMHAAIYTDSQRTLYEGDIYGPDRVQYFNDEEYDSLENLPISVRQAIIDEHTQQLQNENYIDDQWIPLFGSMSRLHNTSSHSSSTASFPMMPRSASGYFDISPENDAVEHAVDNHKSVEIFESEANMEQLQTSYYENVPFSEHANNRETALTANDLCNRMTTRRSTPTGQVEKRRYDSVEGSDDSTIVEEPPATHAQVDITKEPSSIPDTRICSSTSQPTPLHVRTSNEPSLQSTTIKHHDGSVYETSYVIKEGNRYAENHAYSDASRIDFASRSSQPSIPSNEVVLAKSQDLAEDQQEFYNPYQRPHEQQQSDISQRDDGTFDANLSKEERLRLQFVARFGSLRAPIERMESDGEEYPIDPNHRKPSYDSMASSNSRESVVSAASVRAEILLRRNFNY</sequence>